<dbReference type="EMBL" id="JAAMPC010000007">
    <property type="protein sequence ID" value="KAG2303971.1"/>
    <property type="molecule type" value="Genomic_DNA"/>
</dbReference>
<feature type="region of interest" description="Disordered" evidence="1">
    <location>
        <begin position="57"/>
        <end position="80"/>
    </location>
</feature>
<reference evidence="2 3" key="1">
    <citation type="submission" date="2020-02" db="EMBL/GenBank/DDBJ databases">
        <authorList>
            <person name="Ma Q."/>
            <person name="Huang Y."/>
            <person name="Song X."/>
            <person name="Pei D."/>
        </authorList>
    </citation>
    <scope>NUCLEOTIDE SEQUENCE [LARGE SCALE GENOMIC DNA]</scope>
    <source>
        <strain evidence="2">Sxm20200214</strain>
        <tissue evidence="2">Leaf</tissue>
    </source>
</reference>
<evidence type="ECO:0000313" key="2">
    <source>
        <dbReference type="EMBL" id="KAG2303971.1"/>
    </source>
</evidence>
<dbReference type="OrthoDB" id="10439482at2759"/>
<organism evidence="2 3">
    <name type="scientific">Brassica carinata</name>
    <name type="common">Ethiopian mustard</name>
    <name type="synonym">Abyssinian cabbage</name>
    <dbReference type="NCBI Taxonomy" id="52824"/>
    <lineage>
        <taxon>Eukaryota</taxon>
        <taxon>Viridiplantae</taxon>
        <taxon>Streptophyta</taxon>
        <taxon>Embryophyta</taxon>
        <taxon>Tracheophyta</taxon>
        <taxon>Spermatophyta</taxon>
        <taxon>Magnoliopsida</taxon>
        <taxon>eudicotyledons</taxon>
        <taxon>Gunneridae</taxon>
        <taxon>Pentapetalae</taxon>
        <taxon>rosids</taxon>
        <taxon>malvids</taxon>
        <taxon>Brassicales</taxon>
        <taxon>Brassicaceae</taxon>
        <taxon>Brassiceae</taxon>
        <taxon>Brassica</taxon>
    </lineage>
</organism>
<evidence type="ECO:0000256" key="1">
    <source>
        <dbReference type="SAM" id="MobiDB-lite"/>
    </source>
</evidence>
<name>A0A8X7SCS8_BRACI</name>
<gene>
    <name evidence="2" type="ORF">Bca52824_032622</name>
</gene>
<protein>
    <submittedName>
        <fullName evidence="2">Uncharacterized protein</fullName>
    </submittedName>
</protein>
<proteinExistence type="predicted"/>
<comment type="caution">
    <text evidence="2">The sequence shown here is derived from an EMBL/GenBank/DDBJ whole genome shotgun (WGS) entry which is preliminary data.</text>
</comment>
<accession>A0A8X7SCS8</accession>
<dbReference type="AlphaFoldDB" id="A0A8X7SCS8"/>
<dbReference type="Proteomes" id="UP000886595">
    <property type="component" value="Unassembled WGS sequence"/>
</dbReference>
<keyword evidence="3" id="KW-1185">Reference proteome</keyword>
<evidence type="ECO:0000313" key="3">
    <source>
        <dbReference type="Proteomes" id="UP000886595"/>
    </source>
</evidence>
<sequence length="80" mass="8790">MESLFGTDRHGNPCNLVDLSMTSQNYFQNVAVDGSTTMGANIGNNFMSLLGVHSTRLEEPRREPSNMVNLLDGSNDDELI</sequence>